<feature type="compositionally biased region" description="Low complexity" evidence="1">
    <location>
        <begin position="9"/>
        <end position="22"/>
    </location>
</feature>
<accession>A0AAW1PST9</accession>
<keyword evidence="2" id="KW-0812">Transmembrane</keyword>
<dbReference type="AlphaFoldDB" id="A0AAW1PST9"/>
<evidence type="ECO:0000313" key="3">
    <source>
        <dbReference type="EMBL" id="KAK9811460.1"/>
    </source>
</evidence>
<evidence type="ECO:0000256" key="2">
    <source>
        <dbReference type="SAM" id="Phobius"/>
    </source>
</evidence>
<protein>
    <submittedName>
        <fullName evidence="3">Uncharacterized protein</fullName>
    </submittedName>
</protein>
<keyword evidence="2" id="KW-1133">Transmembrane helix</keyword>
<keyword evidence="2" id="KW-0472">Membrane</keyword>
<organism evidence="3 4">
    <name type="scientific">[Myrmecia] bisecta</name>
    <dbReference type="NCBI Taxonomy" id="41462"/>
    <lineage>
        <taxon>Eukaryota</taxon>
        <taxon>Viridiplantae</taxon>
        <taxon>Chlorophyta</taxon>
        <taxon>core chlorophytes</taxon>
        <taxon>Trebouxiophyceae</taxon>
        <taxon>Trebouxiales</taxon>
        <taxon>Trebouxiaceae</taxon>
        <taxon>Myrmecia</taxon>
    </lineage>
</organism>
<comment type="caution">
    <text evidence="3">The sequence shown here is derived from an EMBL/GenBank/DDBJ whole genome shotgun (WGS) entry which is preliminary data.</text>
</comment>
<gene>
    <name evidence="3" type="ORF">WJX72_004263</name>
</gene>
<dbReference type="Proteomes" id="UP001489004">
    <property type="component" value="Unassembled WGS sequence"/>
</dbReference>
<dbReference type="EMBL" id="JALJOR010000009">
    <property type="protein sequence ID" value="KAK9811460.1"/>
    <property type="molecule type" value="Genomic_DNA"/>
</dbReference>
<evidence type="ECO:0000256" key="1">
    <source>
        <dbReference type="SAM" id="MobiDB-lite"/>
    </source>
</evidence>
<name>A0AAW1PST9_9CHLO</name>
<evidence type="ECO:0000313" key="4">
    <source>
        <dbReference type="Proteomes" id="UP001489004"/>
    </source>
</evidence>
<feature type="region of interest" description="Disordered" evidence="1">
    <location>
        <begin position="1"/>
        <end position="32"/>
    </location>
</feature>
<feature type="transmembrane region" description="Helical" evidence="2">
    <location>
        <begin position="55"/>
        <end position="74"/>
    </location>
</feature>
<proteinExistence type="predicted"/>
<sequence>MAQQDAELSQAMSAQAAGGIAADPEEGATDERKALLRRQQASQAASTPLLSAWKVWTLLACTGIGSLLVLIVLFTGGSTEQYQPPVKIDRRSTKPPWHAMDEKPLNAEQLKESFPEDPCPNMDWIPEECQTSERMRSMSLFDYCNMVFEEGGWPLNLLAECGLIDNLDYEEVDYMDG</sequence>
<reference evidence="3 4" key="1">
    <citation type="journal article" date="2024" name="Nat. Commun.">
        <title>Phylogenomics reveals the evolutionary origins of lichenization in chlorophyte algae.</title>
        <authorList>
            <person name="Puginier C."/>
            <person name="Libourel C."/>
            <person name="Otte J."/>
            <person name="Skaloud P."/>
            <person name="Haon M."/>
            <person name="Grisel S."/>
            <person name="Petersen M."/>
            <person name="Berrin J.G."/>
            <person name="Delaux P.M."/>
            <person name="Dal Grande F."/>
            <person name="Keller J."/>
        </authorList>
    </citation>
    <scope>NUCLEOTIDE SEQUENCE [LARGE SCALE GENOMIC DNA]</scope>
    <source>
        <strain evidence="3 4">SAG 2043</strain>
    </source>
</reference>
<keyword evidence="4" id="KW-1185">Reference proteome</keyword>